<evidence type="ECO:0000256" key="1">
    <source>
        <dbReference type="SAM" id="SignalP"/>
    </source>
</evidence>
<feature type="signal peptide" evidence="1">
    <location>
        <begin position="1"/>
        <end position="31"/>
    </location>
</feature>
<evidence type="ECO:0000313" key="2">
    <source>
        <dbReference type="EMBL" id="BFP43786.1"/>
    </source>
</evidence>
<name>A0AB33JLR7_9ACTN</name>
<proteinExistence type="predicted"/>
<sequence>MIQLSVGRTVMNLRPSLSRTLGLATATTALAAAATVTGVGTASAHPGDNVCRYAPVTVQGYSLLPCVYQDSSGYLHGKVIATGGSTDVYLHVQIGYRCGTSGAVNWTPGTNTTVLMWPGGTTLYTVPSGGVGAFPGCQEFSKTWVVNNGIAYGDVEAGPITM</sequence>
<feature type="chain" id="PRO_5044263467" description="Secreted protein" evidence="1">
    <location>
        <begin position="32"/>
        <end position="162"/>
    </location>
</feature>
<keyword evidence="1" id="KW-0732">Signal</keyword>
<dbReference type="EMBL" id="AP035881">
    <property type="protein sequence ID" value="BFP43786.1"/>
    <property type="molecule type" value="Genomic_DNA"/>
</dbReference>
<accession>A0AB33JLR7</accession>
<gene>
    <name evidence="2" type="ORF">KCMC57_01540</name>
</gene>
<protein>
    <recommendedName>
        <fullName evidence="3">Secreted protein</fullName>
    </recommendedName>
</protein>
<evidence type="ECO:0008006" key="3">
    <source>
        <dbReference type="Google" id="ProtNLM"/>
    </source>
</evidence>
<reference evidence="2" key="1">
    <citation type="submission" date="2024-07" db="EMBL/GenBank/DDBJ databases">
        <title>Complete genome sequences of cellulolytic bacteria, Kitasatospora sp. CMC57 and Streptomyces sp. CMC78, isolated from Japanese agricultural soil.</title>
        <authorList>
            <person name="Hashimoto T."/>
            <person name="Ito M."/>
            <person name="Iwamoto M."/>
            <person name="Fukahori D."/>
            <person name="Shoda T."/>
            <person name="Sakoda M."/>
            <person name="Morohoshi T."/>
            <person name="Mitsuboshi M."/>
            <person name="Nishizawa T."/>
        </authorList>
    </citation>
    <scope>NUCLEOTIDE SEQUENCE</scope>
    <source>
        <strain evidence="2">CMC57</strain>
    </source>
</reference>
<dbReference type="AlphaFoldDB" id="A0AB33JLR7"/>
<organism evidence="2">
    <name type="scientific">Kitasatospora sp. CMC57</name>
    <dbReference type="NCBI Taxonomy" id="3231513"/>
    <lineage>
        <taxon>Bacteria</taxon>
        <taxon>Bacillati</taxon>
        <taxon>Actinomycetota</taxon>
        <taxon>Actinomycetes</taxon>
        <taxon>Kitasatosporales</taxon>
        <taxon>Streptomycetaceae</taxon>
        <taxon>Kitasatospora</taxon>
    </lineage>
</organism>